<accession>A0AAV9DU94</accession>
<keyword evidence="2" id="KW-1185">Reference proteome</keyword>
<protein>
    <submittedName>
        <fullName evidence="1">Uncharacterized protein</fullName>
    </submittedName>
</protein>
<evidence type="ECO:0000313" key="1">
    <source>
        <dbReference type="EMBL" id="KAK1304544.1"/>
    </source>
</evidence>
<dbReference type="Proteomes" id="UP001180020">
    <property type="component" value="Unassembled WGS sequence"/>
</dbReference>
<comment type="caution">
    <text evidence="1">The sequence shown here is derived from an EMBL/GenBank/DDBJ whole genome shotgun (WGS) entry which is preliminary data.</text>
</comment>
<sequence length="132" mass="14941">MYWRATKGQSTWGVMGDGRPVEQTIRQSMLWIGFDSLLSNICTVGRQQVARVSAFSAGLVYGSMNLSYLKGRLKKSILVRPHMRDRTAYAAHIRIWPISVPGARFDQLTKLPVWPLMRPHGVPFKTLLDSIP</sequence>
<evidence type="ECO:0000313" key="2">
    <source>
        <dbReference type="Proteomes" id="UP001180020"/>
    </source>
</evidence>
<dbReference type="EMBL" id="JAUJYO010000011">
    <property type="protein sequence ID" value="KAK1304544.1"/>
    <property type="molecule type" value="Genomic_DNA"/>
</dbReference>
<gene>
    <name evidence="1" type="ORF">QJS10_CPB11g00851</name>
</gene>
<name>A0AAV9DU94_ACOCL</name>
<dbReference type="AlphaFoldDB" id="A0AAV9DU94"/>
<reference evidence="1" key="1">
    <citation type="journal article" date="2023" name="Nat. Commun.">
        <title>Diploid and tetraploid genomes of Acorus and the evolution of monocots.</title>
        <authorList>
            <person name="Ma L."/>
            <person name="Liu K.W."/>
            <person name="Li Z."/>
            <person name="Hsiao Y.Y."/>
            <person name="Qi Y."/>
            <person name="Fu T."/>
            <person name="Tang G.D."/>
            <person name="Zhang D."/>
            <person name="Sun W.H."/>
            <person name="Liu D.K."/>
            <person name="Li Y."/>
            <person name="Chen G.Z."/>
            <person name="Liu X.D."/>
            <person name="Liao X.Y."/>
            <person name="Jiang Y.T."/>
            <person name="Yu X."/>
            <person name="Hao Y."/>
            <person name="Huang J."/>
            <person name="Zhao X.W."/>
            <person name="Ke S."/>
            <person name="Chen Y.Y."/>
            <person name="Wu W.L."/>
            <person name="Hsu J.L."/>
            <person name="Lin Y.F."/>
            <person name="Huang M.D."/>
            <person name="Li C.Y."/>
            <person name="Huang L."/>
            <person name="Wang Z.W."/>
            <person name="Zhao X."/>
            <person name="Zhong W.Y."/>
            <person name="Peng D.H."/>
            <person name="Ahmad S."/>
            <person name="Lan S."/>
            <person name="Zhang J.S."/>
            <person name="Tsai W.C."/>
            <person name="Van de Peer Y."/>
            <person name="Liu Z.J."/>
        </authorList>
    </citation>
    <scope>NUCLEOTIDE SEQUENCE</scope>
    <source>
        <strain evidence="1">CP</strain>
    </source>
</reference>
<proteinExistence type="predicted"/>
<reference evidence="1" key="2">
    <citation type="submission" date="2023-06" db="EMBL/GenBank/DDBJ databases">
        <authorList>
            <person name="Ma L."/>
            <person name="Liu K.-W."/>
            <person name="Li Z."/>
            <person name="Hsiao Y.-Y."/>
            <person name="Qi Y."/>
            <person name="Fu T."/>
            <person name="Tang G."/>
            <person name="Zhang D."/>
            <person name="Sun W.-H."/>
            <person name="Liu D.-K."/>
            <person name="Li Y."/>
            <person name="Chen G.-Z."/>
            <person name="Liu X.-D."/>
            <person name="Liao X.-Y."/>
            <person name="Jiang Y.-T."/>
            <person name="Yu X."/>
            <person name="Hao Y."/>
            <person name="Huang J."/>
            <person name="Zhao X.-W."/>
            <person name="Ke S."/>
            <person name="Chen Y.-Y."/>
            <person name="Wu W.-L."/>
            <person name="Hsu J.-L."/>
            <person name="Lin Y.-F."/>
            <person name="Huang M.-D."/>
            <person name="Li C.-Y."/>
            <person name="Huang L."/>
            <person name="Wang Z.-W."/>
            <person name="Zhao X."/>
            <person name="Zhong W.-Y."/>
            <person name="Peng D.-H."/>
            <person name="Ahmad S."/>
            <person name="Lan S."/>
            <person name="Zhang J.-S."/>
            <person name="Tsai W.-C."/>
            <person name="Van De Peer Y."/>
            <person name="Liu Z.-J."/>
        </authorList>
    </citation>
    <scope>NUCLEOTIDE SEQUENCE</scope>
    <source>
        <strain evidence="1">CP</strain>
        <tissue evidence="1">Leaves</tissue>
    </source>
</reference>
<organism evidence="1 2">
    <name type="scientific">Acorus calamus</name>
    <name type="common">Sweet flag</name>
    <dbReference type="NCBI Taxonomy" id="4465"/>
    <lineage>
        <taxon>Eukaryota</taxon>
        <taxon>Viridiplantae</taxon>
        <taxon>Streptophyta</taxon>
        <taxon>Embryophyta</taxon>
        <taxon>Tracheophyta</taxon>
        <taxon>Spermatophyta</taxon>
        <taxon>Magnoliopsida</taxon>
        <taxon>Liliopsida</taxon>
        <taxon>Acoraceae</taxon>
        <taxon>Acorus</taxon>
    </lineage>
</organism>